<feature type="transmembrane region" description="Helical" evidence="1">
    <location>
        <begin position="245"/>
        <end position="266"/>
    </location>
</feature>
<gene>
    <name evidence="3" type="ORF">H6H00_13975</name>
</gene>
<dbReference type="Proteomes" id="UP000515728">
    <property type="component" value="Chromosome"/>
</dbReference>
<organism evidence="3 4">
    <name type="scientific">Pseudonocardia petroleophila</name>
    <dbReference type="NCBI Taxonomy" id="37331"/>
    <lineage>
        <taxon>Bacteria</taxon>
        <taxon>Bacillati</taxon>
        <taxon>Actinomycetota</taxon>
        <taxon>Actinomycetes</taxon>
        <taxon>Pseudonocardiales</taxon>
        <taxon>Pseudonocardiaceae</taxon>
        <taxon>Pseudonocardia</taxon>
    </lineage>
</organism>
<evidence type="ECO:0000313" key="4">
    <source>
        <dbReference type="Proteomes" id="UP000515728"/>
    </source>
</evidence>
<reference evidence="3 4" key="1">
    <citation type="submission" date="2020-08" db="EMBL/GenBank/DDBJ databases">
        <authorList>
            <person name="Mo P."/>
        </authorList>
    </citation>
    <scope>NUCLEOTIDE SEQUENCE [LARGE SCALE GENOMIC DNA]</scope>
    <source>
        <strain evidence="3 4">CGMCC 4.1532</strain>
    </source>
</reference>
<protein>
    <submittedName>
        <fullName evidence="3">DUF1206 domain-containing protein</fullName>
    </submittedName>
</protein>
<keyword evidence="1" id="KW-0472">Membrane</keyword>
<keyword evidence="1" id="KW-1133">Transmembrane helix</keyword>
<name>A0A7G7MQ19_9PSEU</name>
<keyword evidence="4" id="KW-1185">Reference proteome</keyword>
<feature type="transmembrane region" description="Helical" evidence="1">
    <location>
        <begin position="205"/>
        <end position="225"/>
    </location>
</feature>
<dbReference type="AlphaFoldDB" id="A0A7G7MQ19"/>
<feature type="transmembrane region" description="Helical" evidence="1">
    <location>
        <begin position="73"/>
        <end position="99"/>
    </location>
</feature>
<proteinExistence type="predicted"/>
<sequence>MTSAAQSANSNAKQAARSRPVKIAARVGILAYGITHLLIGGLALQVAFGQGGEQADQTGAFQALAQQPYGPPLLWVLAVGFVAAALWRAELAVWGYSYVSDTKKVVRKKAVSAVKAVVFVALAVLAATTASGGGGGGGGQQQATAGVFGLPGGPFLVGLAGLVVLVVGVVKVVEGYRKKFLEEMDAPSDRHARTVLERVGQVGNIAKGVSIGLIGILIGVAALRHDPAEATGLDAALKGLAAQPYGPYLLMVVAVGIVAYGVFCFFDARYHRV</sequence>
<feature type="transmembrane region" description="Helical" evidence="1">
    <location>
        <begin position="111"/>
        <end position="133"/>
    </location>
</feature>
<keyword evidence="1" id="KW-0812">Transmembrane</keyword>
<feature type="transmembrane region" description="Helical" evidence="1">
    <location>
        <begin position="23"/>
        <end position="48"/>
    </location>
</feature>
<evidence type="ECO:0000259" key="2">
    <source>
        <dbReference type="Pfam" id="PF06724"/>
    </source>
</evidence>
<evidence type="ECO:0000256" key="1">
    <source>
        <dbReference type="SAM" id="Phobius"/>
    </source>
</evidence>
<feature type="transmembrane region" description="Helical" evidence="1">
    <location>
        <begin position="153"/>
        <end position="173"/>
    </location>
</feature>
<dbReference type="RefSeq" id="WP_185721679.1">
    <property type="nucleotide sequence ID" value="NZ_BAAAWI010000001.1"/>
</dbReference>
<feature type="domain" description="DUF1206" evidence="2">
    <location>
        <begin position="27"/>
        <end position="94"/>
    </location>
</feature>
<dbReference type="KEGG" id="ppel:H6H00_13975"/>
<feature type="domain" description="DUF1206" evidence="2">
    <location>
        <begin position="202"/>
        <end position="270"/>
    </location>
</feature>
<evidence type="ECO:0000313" key="3">
    <source>
        <dbReference type="EMBL" id="QNG54880.1"/>
    </source>
</evidence>
<accession>A0A7G7MQ19</accession>
<feature type="domain" description="DUF1206" evidence="2">
    <location>
        <begin position="113"/>
        <end position="177"/>
    </location>
</feature>
<dbReference type="EMBL" id="CP060131">
    <property type="protein sequence ID" value="QNG54880.1"/>
    <property type="molecule type" value="Genomic_DNA"/>
</dbReference>
<dbReference type="InterPro" id="IPR009597">
    <property type="entry name" value="DUF1206"/>
</dbReference>
<dbReference type="Pfam" id="PF06724">
    <property type="entry name" value="DUF1206"/>
    <property type="match status" value="3"/>
</dbReference>